<accession>A0A6A5WKZ7</accession>
<organism evidence="1 2">
    <name type="scientific">Amniculicola lignicola CBS 123094</name>
    <dbReference type="NCBI Taxonomy" id="1392246"/>
    <lineage>
        <taxon>Eukaryota</taxon>
        <taxon>Fungi</taxon>
        <taxon>Dikarya</taxon>
        <taxon>Ascomycota</taxon>
        <taxon>Pezizomycotina</taxon>
        <taxon>Dothideomycetes</taxon>
        <taxon>Pleosporomycetidae</taxon>
        <taxon>Pleosporales</taxon>
        <taxon>Amniculicolaceae</taxon>
        <taxon>Amniculicola</taxon>
    </lineage>
</organism>
<reference evidence="1" key="1">
    <citation type="journal article" date="2020" name="Stud. Mycol.">
        <title>101 Dothideomycetes genomes: a test case for predicting lifestyles and emergence of pathogens.</title>
        <authorList>
            <person name="Haridas S."/>
            <person name="Albert R."/>
            <person name="Binder M."/>
            <person name="Bloem J."/>
            <person name="Labutti K."/>
            <person name="Salamov A."/>
            <person name="Andreopoulos B."/>
            <person name="Baker S."/>
            <person name="Barry K."/>
            <person name="Bills G."/>
            <person name="Bluhm B."/>
            <person name="Cannon C."/>
            <person name="Castanera R."/>
            <person name="Culley D."/>
            <person name="Daum C."/>
            <person name="Ezra D."/>
            <person name="Gonzalez J."/>
            <person name="Henrissat B."/>
            <person name="Kuo A."/>
            <person name="Liang C."/>
            <person name="Lipzen A."/>
            <person name="Lutzoni F."/>
            <person name="Magnuson J."/>
            <person name="Mondo S."/>
            <person name="Nolan M."/>
            <person name="Ohm R."/>
            <person name="Pangilinan J."/>
            <person name="Park H.-J."/>
            <person name="Ramirez L."/>
            <person name="Alfaro M."/>
            <person name="Sun H."/>
            <person name="Tritt A."/>
            <person name="Yoshinaga Y."/>
            <person name="Zwiers L.-H."/>
            <person name="Turgeon B."/>
            <person name="Goodwin S."/>
            <person name="Spatafora J."/>
            <person name="Crous P."/>
            <person name="Grigoriev I."/>
        </authorList>
    </citation>
    <scope>NUCLEOTIDE SEQUENCE</scope>
    <source>
        <strain evidence="1">CBS 123094</strain>
    </source>
</reference>
<sequence length="95" mass="10759">MPLSKNCIPYLGVEQPSQRHKYFREYFAAKSLPEGGFIVHDERFHRILGENPTITVILEQKTPLEHEAGVYIPGTGEAFATSNFLVENGKKDIQI</sequence>
<evidence type="ECO:0000313" key="2">
    <source>
        <dbReference type="Proteomes" id="UP000799779"/>
    </source>
</evidence>
<dbReference type="InterPro" id="IPR052988">
    <property type="entry name" value="Oryzine_lactonohydrolase"/>
</dbReference>
<protein>
    <submittedName>
        <fullName evidence="1">Uncharacterized protein</fullName>
    </submittedName>
</protein>
<dbReference type="PANTHER" id="PTHR47064:SF2">
    <property type="entry name" value="SMP-30_GLUCONOLACTONASE_LRE-LIKE REGION DOMAIN-CONTAINING PROTEIN-RELATED"/>
    <property type="match status" value="1"/>
</dbReference>
<dbReference type="EMBL" id="ML977577">
    <property type="protein sequence ID" value="KAF2002543.1"/>
    <property type="molecule type" value="Genomic_DNA"/>
</dbReference>
<name>A0A6A5WKZ7_9PLEO</name>
<proteinExistence type="predicted"/>
<dbReference type="OrthoDB" id="423498at2759"/>
<dbReference type="Proteomes" id="UP000799779">
    <property type="component" value="Unassembled WGS sequence"/>
</dbReference>
<dbReference type="PANTHER" id="PTHR47064">
    <property type="entry name" value="PUTATIVE (AFU_ORTHOLOGUE AFUA_1G08990)-RELATED"/>
    <property type="match status" value="1"/>
</dbReference>
<keyword evidence="2" id="KW-1185">Reference proteome</keyword>
<dbReference type="AlphaFoldDB" id="A0A6A5WKZ7"/>
<gene>
    <name evidence="1" type="ORF">P154DRAFT_521011</name>
</gene>
<evidence type="ECO:0000313" key="1">
    <source>
        <dbReference type="EMBL" id="KAF2002543.1"/>
    </source>
</evidence>